<dbReference type="EMBL" id="AP022588">
    <property type="protein sequence ID" value="BBY31448.1"/>
    <property type="molecule type" value="Genomic_DNA"/>
</dbReference>
<organism evidence="2 3">
    <name type="scientific">Mycolicibacterium sediminis</name>
    <dbReference type="NCBI Taxonomy" id="1286180"/>
    <lineage>
        <taxon>Bacteria</taxon>
        <taxon>Bacillati</taxon>
        <taxon>Actinomycetota</taxon>
        <taxon>Actinomycetes</taxon>
        <taxon>Mycobacteriales</taxon>
        <taxon>Mycobacteriaceae</taxon>
        <taxon>Mycolicibacterium</taxon>
    </lineage>
</organism>
<keyword evidence="1" id="KW-0472">Membrane</keyword>
<dbReference type="Proteomes" id="UP000467193">
    <property type="component" value="Chromosome"/>
</dbReference>
<dbReference type="RefSeq" id="WP_163795001.1">
    <property type="nucleotide sequence ID" value="NZ_AP022588.1"/>
</dbReference>
<evidence type="ECO:0000256" key="1">
    <source>
        <dbReference type="SAM" id="Phobius"/>
    </source>
</evidence>
<feature type="transmembrane region" description="Helical" evidence="1">
    <location>
        <begin position="55"/>
        <end position="72"/>
    </location>
</feature>
<dbReference type="KEGG" id="msei:MSEDJ_55440"/>
<name>A0A7I7QYQ2_9MYCO</name>
<evidence type="ECO:0000313" key="3">
    <source>
        <dbReference type="Proteomes" id="UP000467193"/>
    </source>
</evidence>
<keyword evidence="3" id="KW-1185">Reference proteome</keyword>
<evidence type="ECO:0000313" key="2">
    <source>
        <dbReference type="EMBL" id="BBY31448.1"/>
    </source>
</evidence>
<protein>
    <submittedName>
        <fullName evidence="2">Uncharacterized protein</fullName>
    </submittedName>
</protein>
<feature type="transmembrane region" description="Helical" evidence="1">
    <location>
        <begin position="28"/>
        <end position="49"/>
    </location>
</feature>
<proteinExistence type="predicted"/>
<reference evidence="2 3" key="1">
    <citation type="journal article" date="2019" name="Emerg. Microbes Infect.">
        <title>Comprehensive subspecies identification of 175 nontuberculous mycobacteria species based on 7547 genomic profiles.</title>
        <authorList>
            <person name="Matsumoto Y."/>
            <person name="Kinjo T."/>
            <person name="Motooka D."/>
            <person name="Nabeya D."/>
            <person name="Jung N."/>
            <person name="Uechi K."/>
            <person name="Horii T."/>
            <person name="Iida T."/>
            <person name="Fujita J."/>
            <person name="Nakamura S."/>
        </authorList>
    </citation>
    <scope>NUCLEOTIDE SEQUENCE [LARGE SCALE GENOMIC DNA]</scope>
    <source>
        <strain evidence="2 3">JCM 17899</strain>
    </source>
</reference>
<sequence>MFGSQDEGLQPKTALPPAAGGSISGMRVLMGLLLLLIAVAAISGVVVALTSGQPTVAFIIGLVAVAFFSRIGC</sequence>
<dbReference type="AlphaFoldDB" id="A0A7I7QYQ2"/>
<accession>A0A7I7QYQ2</accession>
<keyword evidence="1" id="KW-1133">Transmembrane helix</keyword>
<keyword evidence="1" id="KW-0812">Transmembrane</keyword>
<gene>
    <name evidence="2" type="ORF">MSEDJ_55440</name>
</gene>